<evidence type="ECO:0000313" key="9">
    <source>
        <dbReference type="Proteomes" id="UP000580250"/>
    </source>
</evidence>
<dbReference type="Proteomes" id="UP000580250">
    <property type="component" value="Unassembled WGS sequence"/>
</dbReference>
<evidence type="ECO:0000256" key="6">
    <source>
        <dbReference type="PROSITE-ProRule" id="PRU01211"/>
    </source>
</evidence>
<keyword evidence="5" id="KW-0482">Metalloprotease</keyword>
<organism evidence="8 9">
    <name type="scientific">Meloidogyne enterolobii</name>
    <name type="common">Root-knot nematode worm</name>
    <name type="synonym">Meloidogyne mayaguensis</name>
    <dbReference type="NCBI Taxonomy" id="390850"/>
    <lineage>
        <taxon>Eukaryota</taxon>
        <taxon>Metazoa</taxon>
        <taxon>Ecdysozoa</taxon>
        <taxon>Nematoda</taxon>
        <taxon>Chromadorea</taxon>
        <taxon>Rhabditida</taxon>
        <taxon>Tylenchina</taxon>
        <taxon>Tylenchomorpha</taxon>
        <taxon>Tylenchoidea</taxon>
        <taxon>Meloidogynidae</taxon>
        <taxon>Meloidogyninae</taxon>
        <taxon>Meloidogyne</taxon>
    </lineage>
</organism>
<dbReference type="PROSITE" id="PS51864">
    <property type="entry name" value="ASTACIN"/>
    <property type="match status" value="1"/>
</dbReference>
<evidence type="ECO:0000256" key="2">
    <source>
        <dbReference type="ARBA" id="ARBA00022723"/>
    </source>
</evidence>
<dbReference type="Pfam" id="PF01400">
    <property type="entry name" value="Astacin"/>
    <property type="match status" value="1"/>
</dbReference>
<keyword evidence="4" id="KW-0862">Zinc</keyword>
<evidence type="ECO:0000256" key="4">
    <source>
        <dbReference type="ARBA" id="ARBA00022833"/>
    </source>
</evidence>
<gene>
    <name evidence="8" type="ORF">MENT_LOCUS25810</name>
</gene>
<reference evidence="8 9" key="1">
    <citation type="submission" date="2020-08" db="EMBL/GenBank/DDBJ databases">
        <authorList>
            <person name="Koutsovoulos G."/>
            <person name="Danchin GJ E."/>
        </authorList>
    </citation>
    <scope>NUCLEOTIDE SEQUENCE [LARGE SCALE GENOMIC DNA]</scope>
</reference>
<proteinExistence type="predicted"/>
<dbReference type="InterPro" id="IPR001506">
    <property type="entry name" value="Peptidase_M12A"/>
</dbReference>
<accession>A0A6V7VIW9</accession>
<dbReference type="PROSITE" id="PS01186">
    <property type="entry name" value="EGF_2"/>
    <property type="match status" value="1"/>
</dbReference>
<evidence type="ECO:0000256" key="5">
    <source>
        <dbReference type="ARBA" id="ARBA00023049"/>
    </source>
</evidence>
<name>A0A6V7VIW9_MELEN</name>
<evidence type="ECO:0000256" key="1">
    <source>
        <dbReference type="ARBA" id="ARBA00022670"/>
    </source>
</evidence>
<feature type="domain" description="Peptidase M12A" evidence="7">
    <location>
        <begin position="1"/>
        <end position="47"/>
    </location>
</feature>
<comment type="caution">
    <text evidence="6">Lacks conserved residue(s) required for the propagation of feature annotation.</text>
</comment>
<sequence>MHYSPHGGLDKTKFTMVALKQEYQSTMGQGVEPSFKDIKLLNRLYCTSEYPHKSTLSKSINLKCDIKEYELDYGECKNGGFPDPLNDCNCRCPDGYGGDFCTKYEYEKCMVVELTAKVEVQNINSDAFKVIHLFASQILCFFVIKPKESNSDRIEAKRTLIEIRKMEGFECRYPCRNNYIEIKFLKDKTATGLYFLEIFLNIFLGARICCDKILTISSEEYTDVLIMKKGNIGEYDISFKAELAPSQYSSNCKEVRKSIWNPNNLQTRQEMYELDEKLNLKLGPDGKWIVKKYFGPNFCIRCHIKNAMIINGEYFRRNDCVEDNDPDPDCRYQTCFYCKTVEGSNDANLNGFLLILWIVTQKMD</sequence>
<evidence type="ECO:0000256" key="3">
    <source>
        <dbReference type="ARBA" id="ARBA00022801"/>
    </source>
</evidence>
<dbReference type="PANTHER" id="PTHR10127">
    <property type="entry name" value="DISCOIDIN, CUB, EGF, LAMININ , AND ZINC METALLOPROTEASE DOMAIN CONTAINING"/>
    <property type="match status" value="1"/>
</dbReference>
<dbReference type="PANTHER" id="PTHR10127:SF780">
    <property type="entry name" value="METALLOENDOPEPTIDASE"/>
    <property type="match status" value="1"/>
</dbReference>
<dbReference type="InterPro" id="IPR000742">
    <property type="entry name" value="EGF"/>
</dbReference>
<dbReference type="EMBL" id="CAJEWN010000230">
    <property type="protein sequence ID" value="CAD2174161.1"/>
    <property type="molecule type" value="Genomic_DNA"/>
</dbReference>
<dbReference type="Gene3D" id="3.40.390.10">
    <property type="entry name" value="Collagenase (Catalytic Domain)"/>
    <property type="match status" value="1"/>
</dbReference>
<dbReference type="InterPro" id="IPR024079">
    <property type="entry name" value="MetalloPept_cat_dom_sf"/>
</dbReference>
<keyword evidence="3" id="KW-0378">Hydrolase</keyword>
<comment type="caution">
    <text evidence="8">The sequence shown here is derived from an EMBL/GenBank/DDBJ whole genome shotgun (WGS) entry which is preliminary data.</text>
</comment>
<dbReference type="AlphaFoldDB" id="A0A6V7VIW9"/>
<evidence type="ECO:0000259" key="7">
    <source>
        <dbReference type="PROSITE" id="PS51864"/>
    </source>
</evidence>
<keyword evidence="2" id="KW-0479">Metal-binding</keyword>
<dbReference type="GO" id="GO:0006508">
    <property type="term" value="P:proteolysis"/>
    <property type="evidence" value="ECO:0007669"/>
    <property type="project" value="UniProtKB-KW"/>
</dbReference>
<protein>
    <recommendedName>
        <fullName evidence="7">Peptidase M12A domain-containing protein</fullName>
    </recommendedName>
</protein>
<dbReference type="GO" id="GO:0046872">
    <property type="term" value="F:metal ion binding"/>
    <property type="evidence" value="ECO:0007669"/>
    <property type="project" value="UniProtKB-KW"/>
</dbReference>
<keyword evidence="1" id="KW-0645">Protease</keyword>
<evidence type="ECO:0000313" key="8">
    <source>
        <dbReference type="EMBL" id="CAD2174161.1"/>
    </source>
</evidence>
<dbReference type="PROSITE" id="PS00022">
    <property type="entry name" value="EGF_1"/>
    <property type="match status" value="1"/>
</dbReference>
<dbReference type="GO" id="GO:0004222">
    <property type="term" value="F:metalloendopeptidase activity"/>
    <property type="evidence" value="ECO:0007669"/>
    <property type="project" value="InterPro"/>
</dbReference>